<dbReference type="GO" id="GO:0008270">
    <property type="term" value="F:zinc ion binding"/>
    <property type="evidence" value="ECO:0007669"/>
    <property type="project" value="UniProtKB-KW"/>
</dbReference>
<feature type="compositionally biased region" description="Pro residues" evidence="3">
    <location>
        <begin position="78"/>
        <end position="87"/>
    </location>
</feature>
<dbReference type="AlphaFoldDB" id="A0A060SKG2"/>
<feature type="zinc finger region" description="C3H1-type" evidence="1">
    <location>
        <begin position="5"/>
        <end position="44"/>
    </location>
</feature>
<keyword evidence="6" id="KW-1185">Reference proteome</keyword>
<keyword evidence="1" id="KW-0863">Zinc-finger</keyword>
<feature type="compositionally biased region" description="Basic and acidic residues" evidence="3">
    <location>
        <begin position="155"/>
        <end position="205"/>
    </location>
</feature>
<feature type="domain" description="C3H1-type" evidence="4">
    <location>
        <begin position="5"/>
        <end position="44"/>
    </location>
</feature>
<evidence type="ECO:0000256" key="3">
    <source>
        <dbReference type="SAM" id="MobiDB-lite"/>
    </source>
</evidence>
<feature type="compositionally biased region" description="Basic and acidic residues" evidence="3">
    <location>
        <begin position="246"/>
        <end position="255"/>
    </location>
</feature>
<name>A0A060SKG2_PYCCI</name>
<feature type="region of interest" description="Disordered" evidence="3">
    <location>
        <begin position="379"/>
        <end position="416"/>
    </location>
</feature>
<gene>
    <name evidence="5" type="ORF">BN946_scf185002.g88</name>
</gene>
<reference evidence="5" key="1">
    <citation type="submission" date="2014-01" db="EMBL/GenBank/DDBJ databases">
        <title>The genome of the white-rot fungus Pycnoporus cinnabarinus: a basidiomycete model with a versatile arsenal for lignocellulosic biomass breakdown.</title>
        <authorList>
            <person name="Levasseur A."/>
            <person name="Lomascolo A."/>
            <person name="Ruiz-Duenas F.J."/>
            <person name="Uzan E."/>
            <person name="Piumi F."/>
            <person name="Kues U."/>
            <person name="Ram A.F.J."/>
            <person name="Murat C."/>
            <person name="Haon M."/>
            <person name="Benoit I."/>
            <person name="Arfi Y."/>
            <person name="Chevret D."/>
            <person name="Drula E."/>
            <person name="Kwon M.J."/>
            <person name="Gouret P."/>
            <person name="Lesage-Meessen L."/>
            <person name="Lombard V."/>
            <person name="Mariette J."/>
            <person name="Noirot C."/>
            <person name="Park J."/>
            <person name="Patyshakuliyeva A."/>
            <person name="Wieneger R.A.B."/>
            <person name="Wosten H.A.B."/>
            <person name="Martin F."/>
            <person name="Coutinho P.M."/>
            <person name="de Vries R."/>
            <person name="Martinez A.T."/>
            <person name="Klopp C."/>
            <person name="Pontarotti P."/>
            <person name="Henrissat B."/>
            <person name="Record E."/>
        </authorList>
    </citation>
    <scope>NUCLEOTIDE SEQUENCE [LARGE SCALE GENOMIC DNA]</scope>
    <source>
        <strain evidence="5">BRFM137</strain>
    </source>
</reference>
<proteinExistence type="predicted"/>
<comment type="caution">
    <text evidence="5">The sequence shown here is derived from an EMBL/GenBank/DDBJ whole genome shotgun (WGS) entry which is preliminary data.</text>
</comment>
<feature type="region of interest" description="Disordered" evidence="3">
    <location>
        <begin position="659"/>
        <end position="682"/>
    </location>
</feature>
<feature type="compositionally biased region" description="Basic and acidic residues" evidence="3">
    <location>
        <begin position="22"/>
        <end position="44"/>
    </location>
</feature>
<feature type="region of interest" description="Disordered" evidence="3">
    <location>
        <begin position="15"/>
        <end position="255"/>
    </location>
</feature>
<dbReference type="InterPro" id="IPR000571">
    <property type="entry name" value="Znf_CCCH"/>
</dbReference>
<dbReference type="Proteomes" id="UP000029665">
    <property type="component" value="Unassembled WGS sequence"/>
</dbReference>
<dbReference type="EMBL" id="CCBP010000118">
    <property type="protein sequence ID" value="CDO72903.1"/>
    <property type="molecule type" value="Genomic_DNA"/>
</dbReference>
<keyword evidence="2" id="KW-0175">Coiled coil</keyword>
<dbReference type="STRING" id="5643.A0A060SKG2"/>
<dbReference type="OrthoDB" id="2749714at2759"/>
<protein>
    <recommendedName>
        <fullName evidence="4">C3H1-type domain-containing protein</fullName>
    </recommendedName>
</protein>
<feature type="compositionally biased region" description="Low complexity" evidence="3">
    <location>
        <begin position="661"/>
        <end position="673"/>
    </location>
</feature>
<dbReference type="PROSITE" id="PS50103">
    <property type="entry name" value="ZF_C3H1"/>
    <property type="match status" value="1"/>
</dbReference>
<dbReference type="HOGENOM" id="CLU_016818_0_0_1"/>
<feature type="coiled-coil region" evidence="2">
    <location>
        <begin position="269"/>
        <end position="330"/>
    </location>
</feature>
<accession>A0A060SKG2</accession>
<evidence type="ECO:0000313" key="6">
    <source>
        <dbReference type="Proteomes" id="UP000029665"/>
    </source>
</evidence>
<keyword evidence="1" id="KW-0479">Metal-binding</keyword>
<evidence type="ECO:0000313" key="5">
    <source>
        <dbReference type="EMBL" id="CDO72903.1"/>
    </source>
</evidence>
<evidence type="ECO:0000256" key="2">
    <source>
        <dbReference type="SAM" id="Coils"/>
    </source>
</evidence>
<organism evidence="5 6">
    <name type="scientific">Pycnoporus cinnabarinus</name>
    <name type="common">Cinnabar-red polypore</name>
    <name type="synonym">Trametes cinnabarina</name>
    <dbReference type="NCBI Taxonomy" id="5643"/>
    <lineage>
        <taxon>Eukaryota</taxon>
        <taxon>Fungi</taxon>
        <taxon>Dikarya</taxon>
        <taxon>Basidiomycota</taxon>
        <taxon>Agaricomycotina</taxon>
        <taxon>Agaricomycetes</taxon>
        <taxon>Polyporales</taxon>
        <taxon>Polyporaceae</taxon>
        <taxon>Trametes</taxon>
    </lineage>
</organism>
<feature type="coiled-coil region" evidence="2">
    <location>
        <begin position="491"/>
        <end position="553"/>
    </location>
</feature>
<dbReference type="OMA" id="VEWISAW"/>
<sequence length="682" mass="77121">MMPSLLKRRRCHWYNDNGTPRKRIDNRREGCYNGDKCRFAHPEDPEWPTARPSEYAPSSTIPDPPCARLQDSGLSAPSPTPYGPPLALPRDRVASVSSQPPVPLIAPDRNHDQDDVMAGTSSSYRRGRDHSPAPSMASSSGVHARREPYVASGARRREEEEARRRDERRREEDKRYDGRSRERDWRRDDDRYREEGEYRRDRDRGSSSPSRHRRPSTSTSARPPSHPSGSQDRLKPDTSMPAPSPPKKELTAEEKRSLWLRRVEHLSEAVRARSQLLRLQEDLQKYERLTRSAVYQSLPEEDRTALKDIIASTSAKVQEKQQELNRIAAQLIPEDFWPSVVTAQQRSDPGYHQMTSVLETLKEDVQKLYTSLDTVQRSSGSTVLTEGAAPAASKPEPGEIITQPTTKRTKKRRRLSNEGTPMLDFPIIDLEDTRDRLAALDYRIVELRNDLLQYDKRVEDEVESELGHRLSGLQIGGKEDMPADPELQARVQKLQEEFASTQARAAEAMKELDELQAYGESRDKMNADLQQKNDALRKELDELEARQSSTARTVEAQTKELRALHDAVTAYLSRPQVQPALPTPLTAEAMVETLRPRLLSAAREDLAPILQEVRKHVQQQLQAQSDQVSGDLMTQMGPIIRSVEWISAWLERIRGPTGVVTASASSATEPSSSLDKGKGVAR</sequence>
<evidence type="ECO:0000259" key="4">
    <source>
        <dbReference type="PROSITE" id="PS50103"/>
    </source>
</evidence>
<evidence type="ECO:0000256" key="1">
    <source>
        <dbReference type="PROSITE-ProRule" id="PRU00723"/>
    </source>
</evidence>
<keyword evidence="1" id="KW-0862">Zinc</keyword>